<dbReference type="EMBL" id="CP001686">
    <property type="protein sequence ID" value="ACV07209.1"/>
    <property type="molecule type" value="Genomic_DNA"/>
</dbReference>
<dbReference type="KEGG" id="kse:Ksed_22260"/>
<sequence length="355" mass="35625">MSGRDEEQWGGQGGPDEHGRDDTPPESSADTPGQDPGAQDTAPQGLFAEEAQEDTFAHEPWRGAPQQPDPTAGAGDGAGAVPPRPEWAGEPAAGAGEAAGATAAAAAGQGGAGGPEGPGNTGQAWGEPSGEGWGGSGGGLWNESDVDPYPVTGTPEAGSGHSRTALLVVGGTVLIALLLMGALGFTLLRGSGSLPGIDLPFIGSEESETDPEESPEETTPEETTPEETPTPIPPGEGTPGTGQSPVGPSDPPPPSPTDPVAGEIPVVLEVQSTGPAEVTWALPDGFSRTESFDGQWRQEGTVPAEGGYVSLYVVGKAASEQFEVSCRLEANGQEVAQDSSSGLVPTVRCGEGVRP</sequence>
<feature type="transmembrane region" description="Helical" evidence="2">
    <location>
        <begin position="165"/>
        <end position="188"/>
    </location>
</feature>
<evidence type="ECO:0000313" key="3">
    <source>
        <dbReference type="EMBL" id="ACV07209.1"/>
    </source>
</evidence>
<dbReference type="HOGENOM" id="CLU_780288_0_0_11"/>
<protein>
    <submittedName>
        <fullName evidence="3">Uncharacterized protein</fullName>
    </submittedName>
</protein>
<proteinExistence type="predicted"/>
<dbReference type="Proteomes" id="UP000006666">
    <property type="component" value="Chromosome"/>
</dbReference>
<feature type="region of interest" description="Disordered" evidence="1">
    <location>
        <begin position="1"/>
        <end position="161"/>
    </location>
</feature>
<feature type="compositionally biased region" description="Low complexity" evidence="1">
    <location>
        <begin position="88"/>
        <end position="107"/>
    </location>
</feature>
<reference evidence="3 4" key="1">
    <citation type="journal article" date="2009" name="Stand. Genomic Sci.">
        <title>Complete genome sequence of Kytococcus sedentarius type strain (541).</title>
        <authorList>
            <person name="Sims D."/>
            <person name="Brettin T."/>
            <person name="Detter J.C."/>
            <person name="Han C."/>
            <person name="Lapidus A."/>
            <person name="Copeland A."/>
            <person name="Glavina Del Rio T."/>
            <person name="Nolan M."/>
            <person name="Chen F."/>
            <person name="Lucas S."/>
            <person name="Tice H."/>
            <person name="Cheng J.F."/>
            <person name="Bruce D."/>
            <person name="Goodwin L."/>
            <person name="Pitluck S."/>
            <person name="Ovchinnikova G."/>
            <person name="Pati A."/>
            <person name="Ivanova N."/>
            <person name="Mavrommatis K."/>
            <person name="Chen A."/>
            <person name="Palaniappan K."/>
            <person name="D'haeseleer P."/>
            <person name="Chain P."/>
            <person name="Bristow J."/>
            <person name="Eisen J.A."/>
            <person name="Markowitz V."/>
            <person name="Hugenholtz P."/>
            <person name="Schneider S."/>
            <person name="Goker M."/>
            <person name="Pukall R."/>
            <person name="Kyrpides N.C."/>
            <person name="Klenk H.P."/>
        </authorList>
    </citation>
    <scope>NUCLEOTIDE SEQUENCE [LARGE SCALE GENOMIC DNA]</scope>
    <source>
        <strain evidence="4">ATCC 14392 / DSM 20547 / JCM 11482 / CCUG 33030 / NBRC 15357 / NCTC 11040 / CCM 314 / 541</strain>
    </source>
</reference>
<dbReference type="Gene3D" id="2.60.40.2880">
    <property type="entry name" value="MmpS1-5, C-terminal soluble domain"/>
    <property type="match status" value="1"/>
</dbReference>
<feature type="compositionally biased region" description="Pro residues" evidence="1">
    <location>
        <begin position="248"/>
        <end position="257"/>
    </location>
</feature>
<keyword evidence="2" id="KW-0812">Transmembrane</keyword>
<organism evidence="3 4">
    <name type="scientific">Kytococcus sedentarius (strain ATCC 14392 / DSM 20547 / JCM 11482 / CCUG 33030 / NBRC 15357 / NCTC 11040 / CCM 314 / 541)</name>
    <name type="common">Micrococcus sedentarius</name>
    <dbReference type="NCBI Taxonomy" id="478801"/>
    <lineage>
        <taxon>Bacteria</taxon>
        <taxon>Bacillati</taxon>
        <taxon>Actinomycetota</taxon>
        <taxon>Actinomycetes</taxon>
        <taxon>Micrococcales</taxon>
        <taxon>Kytococcaceae</taxon>
        <taxon>Kytococcus</taxon>
    </lineage>
</organism>
<keyword evidence="2" id="KW-1133">Transmembrane helix</keyword>
<keyword evidence="4" id="KW-1185">Reference proteome</keyword>
<feature type="compositionally biased region" description="Gly residues" evidence="1">
    <location>
        <begin position="129"/>
        <end position="140"/>
    </location>
</feature>
<feature type="compositionally biased region" description="Gly residues" evidence="1">
    <location>
        <begin position="108"/>
        <end position="120"/>
    </location>
</feature>
<evidence type="ECO:0000256" key="2">
    <source>
        <dbReference type="SAM" id="Phobius"/>
    </source>
</evidence>
<accession>C7NLW0</accession>
<name>C7NLW0_KYTSD</name>
<gene>
    <name evidence="3" type="ordered locus">Ksed_22260</name>
</gene>
<dbReference type="RefSeq" id="WP_015780142.1">
    <property type="nucleotide sequence ID" value="NC_013169.1"/>
</dbReference>
<feature type="region of interest" description="Disordered" evidence="1">
    <location>
        <begin position="199"/>
        <end position="264"/>
    </location>
</feature>
<feature type="compositionally biased region" description="Acidic residues" evidence="1">
    <location>
        <begin position="205"/>
        <end position="225"/>
    </location>
</feature>
<evidence type="ECO:0000256" key="1">
    <source>
        <dbReference type="SAM" id="MobiDB-lite"/>
    </source>
</evidence>
<dbReference type="InterPro" id="IPR038468">
    <property type="entry name" value="MmpS_C"/>
</dbReference>
<keyword evidence="2" id="KW-0472">Membrane</keyword>
<dbReference type="AlphaFoldDB" id="C7NLW0"/>
<evidence type="ECO:0000313" key="4">
    <source>
        <dbReference type="Proteomes" id="UP000006666"/>
    </source>
</evidence>